<evidence type="ECO:0000259" key="6">
    <source>
        <dbReference type="Pfam" id="PF04588"/>
    </source>
</evidence>
<dbReference type="AlphaFoldDB" id="A0A8C6RWL9"/>
<dbReference type="Ensembl" id="ENSNGAT00000030712.1">
    <property type="protein sequence ID" value="ENSNGAP00000024998.1"/>
    <property type="gene ID" value="ENSNGAG00000023087.1"/>
</dbReference>
<evidence type="ECO:0000313" key="7">
    <source>
        <dbReference type="Ensembl" id="ENSNGAP00000024998.1"/>
    </source>
</evidence>
<name>A0A8C6RWL9_NANGA</name>
<dbReference type="InterPro" id="IPR050355">
    <property type="entry name" value="RCF1"/>
</dbReference>
<dbReference type="GO" id="GO:0097250">
    <property type="term" value="P:mitochondrial respirasome assembly"/>
    <property type="evidence" value="ECO:0007669"/>
    <property type="project" value="TreeGrafter"/>
</dbReference>
<dbReference type="PANTHER" id="PTHR12297:SF5">
    <property type="entry name" value="HIG1 DOMAIN FAMILY MEMBER 1A, MITOCHONDRIAL"/>
    <property type="match status" value="1"/>
</dbReference>
<evidence type="ECO:0000256" key="3">
    <source>
        <dbReference type="ARBA" id="ARBA00022989"/>
    </source>
</evidence>
<dbReference type="PANTHER" id="PTHR12297">
    <property type="entry name" value="HYPOXIA-INDUCBILE GENE 1 HIG1 -RELATED"/>
    <property type="match status" value="1"/>
</dbReference>
<keyword evidence="2 5" id="KW-0812">Transmembrane</keyword>
<dbReference type="Gene3D" id="6.10.140.1320">
    <property type="match status" value="1"/>
</dbReference>
<protein>
    <recommendedName>
        <fullName evidence="6">HIG1 domain-containing protein</fullName>
    </recommendedName>
</protein>
<evidence type="ECO:0000313" key="8">
    <source>
        <dbReference type="Proteomes" id="UP000694381"/>
    </source>
</evidence>
<evidence type="ECO:0000256" key="5">
    <source>
        <dbReference type="SAM" id="Phobius"/>
    </source>
</evidence>
<keyword evidence="4 5" id="KW-0472">Membrane</keyword>
<keyword evidence="3 5" id="KW-1133">Transmembrane helix</keyword>
<dbReference type="InterPro" id="IPR007667">
    <property type="entry name" value="Hypoxia_induced_domain"/>
</dbReference>
<dbReference type="GO" id="GO:0031966">
    <property type="term" value="C:mitochondrial membrane"/>
    <property type="evidence" value="ECO:0007669"/>
    <property type="project" value="UniProtKB-SubCell"/>
</dbReference>
<dbReference type="OMA" id="IHMSVTA"/>
<reference evidence="7" key="1">
    <citation type="submission" date="2025-08" db="UniProtKB">
        <authorList>
            <consortium name="Ensembl"/>
        </authorList>
    </citation>
    <scope>IDENTIFICATION</scope>
</reference>
<dbReference type="GeneTree" id="ENSGT00940000154276"/>
<organism evidence="7 8">
    <name type="scientific">Nannospalax galili</name>
    <name type="common">Northern Israeli blind subterranean mole rat</name>
    <name type="synonym">Spalax galili</name>
    <dbReference type="NCBI Taxonomy" id="1026970"/>
    <lineage>
        <taxon>Eukaryota</taxon>
        <taxon>Metazoa</taxon>
        <taxon>Chordata</taxon>
        <taxon>Craniata</taxon>
        <taxon>Vertebrata</taxon>
        <taxon>Euteleostomi</taxon>
        <taxon>Mammalia</taxon>
        <taxon>Eutheria</taxon>
        <taxon>Euarchontoglires</taxon>
        <taxon>Glires</taxon>
        <taxon>Rodentia</taxon>
        <taxon>Myomorpha</taxon>
        <taxon>Muroidea</taxon>
        <taxon>Spalacidae</taxon>
        <taxon>Spalacinae</taxon>
        <taxon>Nannospalax</taxon>
    </lineage>
</organism>
<dbReference type="Pfam" id="PF04588">
    <property type="entry name" value="HIG_1_N"/>
    <property type="match status" value="1"/>
</dbReference>
<reference evidence="7" key="2">
    <citation type="submission" date="2025-09" db="UniProtKB">
        <authorList>
            <consortium name="Ensembl"/>
        </authorList>
    </citation>
    <scope>IDENTIFICATION</scope>
</reference>
<evidence type="ECO:0000256" key="1">
    <source>
        <dbReference type="ARBA" id="ARBA00004325"/>
    </source>
</evidence>
<proteinExistence type="predicted"/>
<accession>A0A8C6RWL9</accession>
<comment type="subcellular location">
    <subcellularLocation>
        <location evidence="1">Mitochondrion membrane</location>
    </subcellularLocation>
</comment>
<feature type="domain" description="HIG1" evidence="6">
    <location>
        <begin position="27"/>
        <end position="61"/>
    </location>
</feature>
<evidence type="ECO:0000256" key="4">
    <source>
        <dbReference type="ARBA" id="ARBA00023136"/>
    </source>
</evidence>
<evidence type="ECO:0000256" key="2">
    <source>
        <dbReference type="ARBA" id="ARBA00022692"/>
    </source>
</evidence>
<sequence length="76" mass="8524">MSSNIDLTLSSYDEGQGSKCIQKGREGLYKLKSRENTKMSIHLIHMSVTAQTFVVVAMTLGMGYSMYQEFVAKPKQ</sequence>
<dbReference type="Proteomes" id="UP000694381">
    <property type="component" value="Unassembled WGS sequence"/>
</dbReference>
<dbReference type="GO" id="GO:0043066">
    <property type="term" value="P:negative regulation of apoptotic process"/>
    <property type="evidence" value="ECO:0007669"/>
    <property type="project" value="TreeGrafter"/>
</dbReference>
<feature type="transmembrane region" description="Helical" evidence="5">
    <location>
        <begin position="43"/>
        <end position="67"/>
    </location>
</feature>
<keyword evidence="8" id="KW-1185">Reference proteome</keyword>